<dbReference type="Gene3D" id="3.40.50.300">
    <property type="entry name" value="P-loop containing nucleotide triphosphate hydrolases"/>
    <property type="match status" value="1"/>
</dbReference>
<dbReference type="STRING" id="3218.A0A2K1L1K7"/>
<evidence type="ECO:0000313" key="3">
    <source>
        <dbReference type="Proteomes" id="UP000006727"/>
    </source>
</evidence>
<protein>
    <submittedName>
        <fullName evidence="1 2">Uncharacterized protein</fullName>
    </submittedName>
</protein>
<name>A0A2K1L1K7_PHYPA</name>
<evidence type="ECO:0000313" key="2">
    <source>
        <dbReference type="EnsemblPlants" id="PAC:32937047.CDS.1"/>
    </source>
</evidence>
<proteinExistence type="predicted"/>
<gene>
    <name evidence="1" type="ORF">PHYPA_002707</name>
</gene>
<organism evidence="1">
    <name type="scientific">Physcomitrium patens</name>
    <name type="common">Spreading-leaved earth moss</name>
    <name type="synonym">Physcomitrella patens</name>
    <dbReference type="NCBI Taxonomy" id="3218"/>
    <lineage>
        <taxon>Eukaryota</taxon>
        <taxon>Viridiplantae</taxon>
        <taxon>Streptophyta</taxon>
        <taxon>Embryophyta</taxon>
        <taxon>Bryophyta</taxon>
        <taxon>Bryophytina</taxon>
        <taxon>Bryopsida</taxon>
        <taxon>Funariidae</taxon>
        <taxon>Funariales</taxon>
        <taxon>Funariaceae</taxon>
        <taxon>Physcomitrium</taxon>
    </lineage>
</organism>
<dbReference type="EMBL" id="ABEU02000002">
    <property type="protein sequence ID" value="PNR59915.1"/>
    <property type="molecule type" value="Genomic_DNA"/>
</dbReference>
<dbReference type="Proteomes" id="UP000006727">
    <property type="component" value="Chromosome 2"/>
</dbReference>
<dbReference type="InParanoid" id="A0A2K1L1K7"/>
<reference evidence="1 3" key="2">
    <citation type="journal article" date="2018" name="Plant J.">
        <title>The Physcomitrella patens chromosome-scale assembly reveals moss genome structure and evolution.</title>
        <authorList>
            <person name="Lang D."/>
            <person name="Ullrich K.K."/>
            <person name="Murat F."/>
            <person name="Fuchs J."/>
            <person name="Jenkins J."/>
            <person name="Haas F.B."/>
            <person name="Piednoel M."/>
            <person name="Gundlach H."/>
            <person name="Van Bel M."/>
            <person name="Meyberg R."/>
            <person name="Vives C."/>
            <person name="Morata J."/>
            <person name="Symeonidi A."/>
            <person name="Hiss M."/>
            <person name="Muchero W."/>
            <person name="Kamisugi Y."/>
            <person name="Saleh O."/>
            <person name="Blanc G."/>
            <person name="Decker E.L."/>
            <person name="van Gessel N."/>
            <person name="Grimwood J."/>
            <person name="Hayes R.D."/>
            <person name="Graham S.W."/>
            <person name="Gunter L.E."/>
            <person name="McDaniel S.F."/>
            <person name="Hoernstein S.N.W."/>
            <person name="Larsson A."/>
            <person name="Li F.W."/>
            <person name="Perroud P.F."/>
            <person name="Phillips J."/>
            <person name="Ranjan P."/>
            <person name="Rokshar D.S."/>
            <person name="Rothfels C.J."/>
            <person name="Schneider L."/>
            <person name="Shu S."/>
            <person name="Stevenson D.W."/>
            <person name="Thummler F."/>
            <person name="Tillich M."/>
            <person name="Villarreal Aguilar J.C."/>
            <person name="Widiez T."/>
            <person name="Wong G.K."/>
            <person name="Wymore A."/>
            <person name="Zhang Y."/>
            <person name="Zimmer A.D."/>
            <person name="Quatrano R.S."/>
            <person name="Mayer K.F.X."/>
            <person name="Goodstein D."/>
            <person name="Casacuberta J.M."/>
            <person name="Vandepoele K."/>
            <person name="Reski R."/>
            <person name="Cuming A.C."/>
            <person name="Tuskan G.A."/>
            <person name="Maumus F."/>
            <person name="Salse J."/>
            <person name="Schmutz J."/>
            <person name="Rensing S.A."/>
        </authorList>
    </citation>
    <scope>NUCLEOTIDE SEQUENCE [LARGE SCALE GENOMIC DNA]</scope>
    <source>
        <strain evidence="2 3">cv. Gransden 2004</strain>
    </source>
</reference>
<keyword evidence="3" id="KW-1185">Reference proteome</keyword>
<dbReference type="InterPro" id="IPR027417">
    <property type="entry name" value="P-loop_NTPase"/>
</dbReference>
<evidence type="ECO:0000313" key="1">
    <source>
        <dbReference type="EMBL" id="PNR59915.1"/>
    </source>
</evidence>
<dbReference type="AlphaFoldDB" id="A0A2K1L1K7"/>
<sequence>MQQKYLDQFHEFYEDFNITKLQFFPKEVHCVEFLKSFIKKLIKSYVLEPAREHTDLKRI</sequence>
<dbReference type="EnsemblPlants" id="Pp3c2_15040V3.1">
    <property type="protein sequence ID" value="PAC:32937047.CDS.1"/>
    <property type="gene ID" value="Pp3c2_15040"/>
</dbReference>
<reference evidence="2" key="3">
    <citation type="submission" date="2020-12" db="UniProtKB">
        <authorList>
            <consortium name="EnsemblPlants"/>
        </authorList>
    </citation>
    <scope>IDENTIFICATION</scope>
</reference>
<accession>A0A2K1L1K7</accession>
<dbReference type="Gramene" id="Pp3c2_15040V3.1">
    <property type="protein sequence ID" value="PAC:32937047.CDS.1"/>
    <property type="gene ID" value="Pp3c2_15040"/>
</dbReference>
<reference evidence="1 3" key="1">
    <citation type="journal article" date="2008" name="Science">
        <title>The Physcomitrella genome reveals evolutionary insights into the conquest of land by plants.</title>
        <authorList>
            <person name="Rensing S."/>
            <person name="Lang D."/>
            <person name="Zimmer A."/>
            <person name="Terry A."/>
            <person name="Salamov A."/>
            <person name="Shapiro H."/>
            <person name="Nishiyama T."/>
            <person name="Perroud P.-F."/>
            <person name="Lindquist E."/>
            <person name="Kamisugi Y."/>
            <person name="Tanahashi T."/>
            <person name="Sakakibara K."/>
            <person name="Fujita T."/>
            <person name="Oishi K."/>
            <person name="Shin-I T."/>
            <person name="Kuroki Y."/>
            <person name="Toyoda A."/>
            <person name="Suzuki Y."/>
            <person name="Hashimoto A."/>
            <person name="Yamaguchi K."/>
            <person name="Sugano A."/>
            <person name="Kohara Y."/>
            <person name="Fujiyama A."/>
            <person name="Anterola A."/>
            <person name="Aoki S."/>
            <person name="Ashton N."/>
            <person name="Barbazuk W.B."/>
            <person name="Barker E."/>
            <person name="Bennetzen J."/>
            <person name="Bezanilla M."/>
            <person name="Blankenship R."/>
            <person name="Cho S.H."/>
            <person name="Dutcher S."/>
            <person name="Estelle M."/>
            <person name="Fawcett J.A."/>
            <person name="Gundlach H."/>
            <person name="Hanada K."/>
            <person name="Heyl A."/>
            <person name="Hicks K.A."/>
            <person name="Hugh J."/>
            <person name="Lohr M."/>
            <person name="Mayer K."/>
            <person name="Melkozernov A."/>
            <person name="Murata T."/>
            <person name="Nelson D."/>
            <person name="Pils B."/>
            <person name="Prigge M."/>
            <person name="Reiss B."/>
            <person name="Renner T."/>
            <person name="Rombauts S."/>
            <person name="Rushton P."/>
            <person name="Sanderfoot A."/>
            <person name="Schween G."/>
            <person name="Shiu S.-H."/>
            <person name="Stueber K."/>
            <person name="Theodoulou F.L."/>
            <person name="Tu H."/>
            <person name="Van de Peer Y."/>
            <person name="Verrier P.J."/>
            <person name="Waters E."/>
            <person name="Wood A."/>
            <person name="Yang L."/>
            <person name="Cove D."/>
            <person name="Cuming A."/>
            <person name="Hasebe M."/>
            <person name="Lucas S."/>
            <person name="Mishler D.B."/>
            <person name="Reski R."/>
            <person name="Grigoriev I."/>
            <person name="Quatrano R.S."/>
            <person name="Boore J.L."/>
        </authorList>
    </citation>
    <scope>NUCLEOTIDE SEQUENCE [LARGE SCALE GENOMIC DNA]</scope>
    <source>
        <strain evidence="2 3">cv. Gransden 2004</strain>
    </source>
</reference>